<comment type="caution">
    <text evidence="1">The sequence shown here is derived from an EMBL/GenBank/DDBJ whole genome shotgun (WGS) entry which is preliminary data.</text>
</comment>
<organism evidence="1 2">
    <name type="scientific">Vibrio cholerae</name>
    <dbReference type="NCBI Taxonomy" id="666"/>
    <lineage>
        <taxon>Bacteria</taxon>
        <taxon>Pseudomonadati</taxon>
        <taxon>Pseudomonadota</taxon>
        <taxon>Gammaproteobacteria</taxon>
        <taxon>Vibrionales</taxon>
        <taxon>Vibrionaceae</taxon>
        <taxon>Vibrio</taxon>
    </lineage>
</organism>
<dbReference type="Proteomes" id="UP000323583">
    <property type="component" value="Unassembled WGS sequence"/>
</dbReference>
<gene>
    <name evidence="1" type="ORF">FXE67_17770</name>
</gene>
<evidence type="ECO:0000313" key="1">
    <source>
        <dbReference type="EMBL" id="TXY89789.1"/>
    </source>
</evidence>
<protein>
    <submittedName>
        <fullName evidence="1">Uncharacterized protein</fullName>
    </submittedName>
</protein>
<dbReference type="EMBL" id="VSGZ01000044">
    <property type="protein sequence ID" value="TXY89789.1"/>
    <property type="molecule type" value="Genomic_DNA"/>
</dbReference>
<reference evidence="1 2" key="1">
    <citation type="submission" date="2019-06" db="EMBL/GenBank/DDBJ databases">
        <title>Vibrio cholerae phylogeny based on whole-genome sequencing reveals genetic diversity and population strucutre.</title>
        <authorList>
            <person name="Zhiqiu Y."/>
            <person name="Bin L."/>
            <person name="Lingyan J."/>
        </authorList>
    </citation>
    <scope>NUCLEOTIDE SEQUENCE [LARGE SCALE GENOMIC DNA]</scope>
    <source>
        <strain evidence="1 2">N2768</strain>
    </source>
</reference>
<evidence type="ECO:0000313" key="2">
    <source>
        <dbReference type="Proteomes" id="UP000323583"/>
    </source>
</evidence>
<name>A0A5C9SQY4_VIBCL</name>
<proteinExistence type="predicted"/>
<dbReference type="AlphaFoldDB" id="A0A5C9SQY4"/>
<sequence>MSIGFQANHQKTRLMSDIFWQRYLRLVSGPNFRRDILTTTAGAVELIPGQSQANLLKTQSSAKNSTKRKPIATLKWGQYRLFQWNRGFFLLKSVKRDLALVLQTEIAIFLDASAMHSQYDVTKGFVDKSQGCHPFVVSA</sequence>
<accession>A0A5C9SQY4</accession>